<keyword evidence="3" id="KW-1185">Reference proteome</keyword>
<sequence length="557" mass="63700">MESLHLSVCRAVNDRLFTGIRLHDSISLSHLFYADDALLIGEWSDVNLRGIIQVLNCFRLASGLHINLNKSQLLGVGVQQHVVVDMANSIGCSVMQNKFRYLGVMVGECMSRSKPWDDVVAKLKARLSKWKAKTLSIGGRLTLLKSVLGASPLYNMSLFKVPKGVLKEMESIRNNFFKGANLSEKKITWVAWDKVLASKKKGGLGVASFYGLNRALLLKWVWRFVSNEDSLWFRVIQAIHGSRIDPQPSLSLSLWNTILKEVIVLKNRGFDFLAKCSKRVGNGSNTQFWLDNWIGGNSFCQAFPRLFALETNRNISVEEKMAADVESSFRRHVRGGVEMVQLNDLVSILDTVLLSPYPDRWVYSLSTDGTFSVKDTRSSIDDMFLPSHNVPTRWVKGVPIKINVFFWKARRDCLPTRLNLFKRGVTLDSVLCPICSGSEEDVSHVFFQCPLAQVILKRICRWWEVVWQHCSSFSEWLSWFSDIRLSSKVKGLIEGVFMVAWWFIWGFRNRLIFDSSPPNRSVIFDDIVSHSFLWCHNRCNKVFTWDSWLKNPNLISL</sequence>
<name>A0ABQ4WWQ3_9ASTR</name>
<keyword evidence="2" id="KW-0548">Nucleotidyltransferase</keyword>
<dbReference type="GO" id="GO:0003964">
    <property type="term" value="F:RNA-directed DNA polymerase activity"/>
    <property type="evidence" value="ECO:0007669"/>
    <property type="project" value="UniProtKB-KW"/>
</dbReference>
<feature type="domain" description="Reverse transcriptase zinc-binding" evidence="1">
    <location>
        <begin position="387"/>
        <end position="453"/>
    </location>
</feature>
<evidence type="ECO:0000313" key="2">
    <source>
        <dbReference type="EMBL" id="GJS57115.1"/>
    </source>
</evidence>
<gene>
    <name evidence="2" type="ORF">Tco_0651899</name>
</gene>
<comment type="caution">
    <text evidence="2">The sequence shown here is derived from an EMBL/GenBank/DDBJ whole genome shotgun (WGS) entry which is preliminary data.</text>
</comment>
<dbReference type="Proteomes" id="UP001151760">
    <property type="component" value="Unassembled WGS sequence"/>
</dbReference>
<reference evidence="2" key="2">
    <citation type="submission" date="2022-01" db="EMBL/GenBank/DDBJ databases">
        <authorList>
            <person name="Yamashiro T."/>
            <person name="Shiraishi A."/>
            <person name="Satake H."/>
            <person name="Nakayama K."/>
        </authorList>
    </citation>
    <scope>NUCLEOTIDE SEQUENCE</scope>
</reference>
<accession>A0ABQ4WWQ3</accession>
<dbReference type="EMBL" id="BQNB010008984">
    <property type="protein sequence ID" value="GJS57115.1"/>
    <property type="molecule type" value="Genomic_DNA"/>
</dbReference>
<dbReference type="Pfam" id="PF13966">
    <property type="entry name" value="zf-RVT"/>
    <property type="match status" value="1"/>
</dbReference>
<proteinExistence type="predicted"/>
<protein>
    <submittedName>
        <fullName evidence="2">RNA-directed DNA polymerase, eukaryota</fullName>
    </submittedName>
</protein>
<evidence type="ECO:0000313" key="3">
    <source>
        <dbReference type="Proteomes" id="UP001151760"/>
    </source>
</evidence>
<dbReference type="PANTHER" id="PTHR33116:SF79">
    <property type="entry name" value="REVERSE TRANSCRIPTASE DOMAIN, ZINC FINGER, CCHC-TYPE-RELATED"/>
    <property type="match status" value="1"/>
</dbReference>
<keyword evidence="2" id="KW-0808">Transferase</keyword>
<dbReference type="PANTHER" id="PTHR33116">
    <property type="entry name" value="REVERSE TRANSCRIPTASE ZINC-BINDING DOMAIN-CONTAINING PROTEIN-RELATED-RELATED"/>
    <property type="match status" value="1"/>
</dbReference>
<dbReference type="InterPro" id="IPR026960">
    <property type="entry name" value="RVT-Znf"/>
</dbReference>
<evidence type="ECO:0000259" key="1">
    <source>
        <dbReference type="Pfam" id="PF13966"/>
    </source>
</evidence>
<keyword evidence="2" id="KW-0695">RNA-directed DNA polymerase</keyword>
<organism evidence="2 3">
    <name type="scientific">Tanacetum coccineum</name>
    <dbReference type="NCBI Taxonomy" id="301880"/>
    <lineage>
        <taxon>Eukaryota</taxon>
        <taxon>Viridiplantae</taxon>
        <taxon>Streptophyta</taxon>
        <taxon>Embryophyta</taxon>
        <taxon>Tracheophyta</taxon>
        <taxon>Spermatophyta</taxon>
        <taxon>Magnoliopsida</taxon>
        <taxon>eudicotyledons</taxon>
        <taxon>Gunneridae</taxon>
        <taxon>Pentapetalae</taxon>
        <taxon>asterids</taxon>
        <taxon>campanulids</taxon>
        <taxon>Asterales</taxon>
        <taxon>Asteraceae</taxon>
        <taxon>Asteroideae</taxon>
        <taxon>Anthemideae</taxon>
        <taxon>Anthemidinae</taxon>
        <taxon>Tanacetum</taxon>
    </lineage>
</organism>
<reference evidence="2" key="1">
    <citation type="journal article" date="2022" name="Int. J. Mol. Sci.">
        <title>Draft Genome of Tanacetum Coccineum: Genomic Comparison of Closely Related Tanacetum-Family Plants.</title>
        <authorList>
            <person name="Yamashiro T."/>
            <person name="Shiraishi A."/>
            <person name="Nakayama K."/>
            <person name="Satake H."/>
        </authorList>
    </citation>
    <scope>NUCLEOTIDE SEQUENCE</scope>
</reference>